<dbReference type="Gene3D" id="3.40.50.12780">
    <property type="entry name" value="N-terminal domain of ligase-like"/>
    <property type="match status" value="1"/>
</dbReference>
<evidence type="ECO:0000259" key="6">
    <source>
        <dbReference type="Pfam" id="PF13193"/>
    </source>
</evidence>
<evidence type="ECO:0000259" key="5">
    <source>
        <dbReference type="Pfam" id="PF00501"/>
    </source>
</evidence>
<dbReference type="GO" id="GO:0004321">
    <property type="term" value="F:fatty-acyl-CoA synthase activity"/>
    <property type="evidence" value="ECO:0007669"/>
    <property type="project" value="TreeGrafter"/>
</dbReference>
<feature type="non-terminal residue" evidence="7">
    <location>
        <position position="1"/>
    </location>
</feature>
<dbReference type="InterPro" id="IPR042099">
    <property type="entry name" value="ANL_N_sf"/>
</dbReference>
<proteinExistence type="inferred from homology"/>
<evidence type="ECO:0000313" key="7">
    <source>
        <dbReference type="EMBL" id="KAA5199256.1"/>
    </source>
</evidence>
<dbReference type="InterPro" id="IPR051087">
    <property type="entry name" value="Mitochondrial_ACSM"/>
</dbReference>
<dbReference type="AlphaFoldDB" id="A0A642KYE6"/>
<dbReference type="FunFam" id="3.30.300.30:FF:000005">
    <property type="entry name" value="Acyl-coenzyme A synthetase ACSM5, mitochondrial"/>
    <property type="match status" value="1"/>
</dbReference>
<dbReference type="GO" id="GO:0006637">
    <property type="term" value="P:acyl-CoA metabolic process"/>
    <property type="evidence" value="ECO:0007669"/>
    <property type="project" value="TreeGrafter"/>
</dbReference>
<gene>
    <name evidence="7" type="ORF">F2Z25_24390</name>
</gene>
<evidence type="ECO:0000256" key="1">
    <source>
        <dbReference type="ARBA" id="ARBA00006432"/>
    </source>
</evidence>
<dbReference type="GO" id="GO:0005524">
    <property type="term" value="F:ATP binding"/>
    <property type="evidence" value="ECO:0007669"/>
    <property type="project" value="UniProtKB-KW"/>
</dbReference>
<dbReference type="Proteomes" id="UP000429838">
    <property type="component" value="Unassembled WGS sequence"/>
</dbReference>
<reference evidence="7 8" key="1">
    <citation type="journal article" date="2019" name="Nat. Med.">
        <title>A library of human gut bacterial isolates paired with longitudinal multiomics data enables mechanistic microbiome research.</title>
        <authorList>
            <person name="Poyet M."/>
            <person name="Groussin M."/>
            <person name="Gibbons S.M."/>
            <person name="Avila-Pacheco J."/>
            <person name="Jiang X."/>
            <person name="Kearney S.M."/>
            <person name="Perrotta A.R."/>
            <person name="Berdy B."/>
            <person name="Zhao S."/>
            <person name="Lieberman T.D."/>
            <person name="Swanson P.K."/>
            <person name="Smith M."/>
            <person name="Roesemann S."/>
            <person name="Alexander J.E."/>
            <person name="Rich S.A."/>
            <person name="Livny J."/>
            <person name="Vlamakis H."/>
            <person name="Clish C."/>
            <person name="Bullock K."/>
            <person name="Deik A."/>
            <person name="Scott J."/>
            <person name="Pierce K.A."/>
            <person name="Xavier R.J."/>
            <person name="Alm E.J."/>
        </authorList>
    </citation>
    <scope>NUCLEOTIDE SEQUENCE [LARGE SCALE GENOMIC DNA]</scope>
    <source>
        <strain evidence="7 8">BIOML-A1</strain>
    </source>
</reference>
<feature type="domain" description="AMP-binding enzyme C-terminal" evidence="6">
    <location>
        <begin position="215"/>
        <end position="295"/>
    </location>
</feature>
<evidence type="ECO:0000313" key="8">
    <source>
        <dbReference type="Proteomes" id="UP000429838"/>
    </source>
</evidence>
<feature type="domain" description="AMP-dependent synthetase/ligase" evidence="5">
    <location>
        <begin position="11"/>
        <end position="165"/>
    </location>
</feature>
<dbReference type="EMBL" id="VWAQ01000127">
    <property type="protein sequence ID" value="KAA5199256.1"/>
    <property type="molecule type" value="Genomic_DNA"/>
</dbReference>
<evidence type="ECO:0000256" key="2">
    <source>
        <dbReference type="ARBA" id="ARBA00022598"/>
    </source>
</evidence>
<dbReference type="Pfam" id="PF00501">
    <property type="entry name" value="AMP-binding"/>
    <property type="match status" value="1"/>
</dbReference>
<dbReference type="Pfam" id="PF13193">
    <property type="entry name" value="AMP-binding_C"/>
    <property type="match status" value="1"/>
</dbReference>
<dbReference type="Gene3D" id="3.30.300.30">
    <property type="match status" value="1"/>
</dbReference>
<dbReference type="InterPro" id="IPR000873">
    <property type="entry name" value="AMP-dep_synth/lig_dom"/>
</dbReference>
<keyword evidence="4" id="KW-0067">ATP-binding</keyword>
<evidence type="ECO:0000256" key="3">
    <source>
        <dbReference type="ARBA" id="ARBA00022741"/>
    </source>
</evidence>
<dbReference type="PANTHER" id="PTHR43605:SF10">
    <property type="entry name" value="ACYL-COA SYNTHETASE MEDIUM CHAIN FAMILY MEMBER 3"/>
    <property type="match status" value="1"/>
</dbReference>
<dbReference type="SUPFAM" id="SSF56801">
    <property type="entry name" value="Acetyl-CoA synthetase-like"/>
    <property type="match status" value="1"/>
</dbReference>
<dbReference type="InterPro" id="IPR045851">
    <property type="entry name" value="AMP-bd_C_sf"/>
</dbReference>
<comment type="similarity">
    <text evidence="1">Belongs to the ATP-dependent AMP-binding enzyme family.</text>
</comment>
<dbReference type="GO" id="GO:0016405">
    <property type="term" value="F:CoA-ligase activity"/>
    <property type="evidence" value="ECO:0007669"/>
    <property type="project" value="UniProtKB-ARBA"/>
</dbReference>
<comment type="caution">
    <text evidence="7">The sequence shown here is derived from an EMBL/GenBank/DDBJ whole genome shotgun (WGS) entry which is preliminary data.</text>
</comment>
<keyword evidence="2" id="KW-0436">Ligase</keyword>
<dbReference type="GO" id="GO:0006633">
    <property type="term" value="P:fatty acid biosynthetic process"/>
    <property type="evidence" value="ECO:0007669"/>
    <property type="project" value="TreeGrafter"/>
</dbReference>
<dbReference type="GO" id="GO:0015645">
    <property type="term" value="F:fatty acid ligase activity"/>
    <property type="evidence" value="ECO:0007669"/>
    <property type="project" value="TreeGrafter"/>
</dbReference>
<accession>A0A642KYE6</accession>
<keyword evidence="3" id="KW-0547">Nucleotide-binding</keyword>
<name>A0A642KYE6_BACFG</name>
<dbReference type="PANTHER" id="PTHR43605">
    <property type="entry name" value="ACYL-COENZYME A SYNTHETASE"/>
    <property type="match status" value="1"/>
</dbReference>
<protein>
    <submittedName>
        <fullName evidence="7">AMP-binding protein</fullName>
    </submittedName>
</protein>
<organism evidence="7 8">
    <name type="scientific">Bacteroides fragilis</name>
    <dbReference type="NCBI Taxonomy" id="817"/>
    <lineage>
        <taxon>Bacteria</taxon>
        <taxon>Pseudomonadati</taxon>
        <taxon>Bacteroidota</taxon>
        <taxon>Bacteroidia</taxon>
        <taxon>Bacteroidales</taxon>
        <taxon>Bacteroidaceae</taxon>
        <taxon>Bacteroides</taxon>
    </lineage>
</organism>
<sequence>TGWGKAVWGKLYGQWIAGATVFVYDHEKFTPADMLQMIQDYKITSLCAPPTIFRFLIREDMTKYDLSSLQYCTIAGEALNPAVFEAFYKLTGIKLMEGFGQTETTLTVATFPWMEPKPGSMGVPNPQYDVDLIRPDGTRAEDGEQGQIVIHTTSGKPIGLFKEYYRDAELTHEAWHDGMYYTGDVAWRDEDGYLWFVGRADDVIKSSGYRIGPFEVESALMTHPAVVECAITGVPDEIRGQVVKATIVLANDYKEKAGETLIKELQDHVKRVTAPYKYPRVVEFVDELPKTISGKIRRVEIRDKDNK</sequence>
<dbReference type="InterPro" id="IPR025110">
    <property type="entry name" value="AMP-bd_C"/>
</dbReference>
<evidence type="ECO:0000256" key="4">
    <source>
        <dbReference type="ARBA" id="ARBA00022840"/>
    </source>
</evidence>